<evidence type="ECO:0000313" key="1">
    <source>
        <dbReference type="EMBL" id="TNJ43111.1"/>
    </source>
</evidence>
<proteinExistence type="predicted"/>
<dbReference type="InterPro" id="IPR023198">
    <property type="entry name" value="PGP-like_dom2"/>
</dbReference>
<dbReference type="NCBIfam" id="TIGR01509">
    <property type="entry name" value="HAD-SF-IA-v3"/>
    <property type="match status" value="1"/>
</dbReference>
<dbReference type="InterPro" id="IPR023214">
    <property type="entry name" value="HAD_sf"/>
</dbReference>
<protein>
    <submittedName>
        <fullName evidence="1">HAD family phosphatase</fullName>
    </submittedName>
</protein>
<sequence length="203" mass="23876">MINTLIFDFGNVFIDLDIKNGLQESLKAFGISALSEDIIKINEHYEIGTISTDDFIEFYAKKFPHLTKSKLINLWNNILKDFPTYRLDFIKNLKTKNKFKLILLSNTNELHIEWIKKNIAFYEEFKACFNAFYLSHEIHLRKPSIDIFEFVLDTNNLKAENCIFIDDNSNNIETAIKAGMKAWNINPEKDDIIDLFYNKKDLF</sequence>
<dbReference type="PANTHER" id="PTHR43611">
    <property type="entry name" value="ALPHA-D-GLUCOSE 1-PHOSPHATE PHOSPHATASE"/>
    <property type="match status" value="1"/>
</dbReference>
<reference evidence="1 2" key="1">
    <citation type="submission" date="2019-05" db="EMBL/GenBank/DDBJ databases">
        <title>Tamlana fucoidanivorans sp. nov., isolated from the surface of algae collected from Fujian province in China.</title>
        <authorList>
            <person name="Li J."/>
        </authorList>
    </citation>
    <scope>NUCLEOTIDE SEQUENCE [LARGE SCALE GENOMIC DNA]</scope>
    <source>
        <strain evidence="1 2">CW2-9</strain>
    </source>
</reference>
<dbReference type="AlphaFoldDB" id="A0A5C4SHM1"/>
<dbReference type="SFLD" id="SFLDS00003">
    <property type="entry name" value="Haloacid_Dehalogenase"/>
    <property type="match status" value="1"/>
</dbReference>
<dbReference type="InterPro" id="IPR036412">
    <property type="entry name" value="HAD-like_sf"/>
</dbReference>
<dbReference type="Proteomes" id="UP000308713">
    <property type="component" value="Unassembled WGS sequence"/>
</dbReference>
<dbReference type="Gene3D" id="1.10.150.240">
    <property type="entry name" value="Putative phosphatase, domain 2"/>
    <property type="match status" value="1"/>
</dbReference>
<dbReference type="CDD" id="cd02603">
    <property type="entry name" value="HAD_sEH-N_like"/>
    <property type="match status" value="1"/>
</dbReference>
<name>A0A5C4SHM1_9FLAO</name>
<dbReference type="RefSeq" id="WP_139698028.1">
    <property type="nucleotide sequence ID" value="NZ_CP074074.1"/>
</dbReference>
<dbReference type="EMBL" id="VDCS01000011">
    <property type="protein sequence ID" value="TNJ43111.1"/>
    <property type="molecule type" value="Genomic_DNA"/>
</dbReference>
<dbReference type="SFLD" id="SFLDG01129">
    <property type="entry name" value="C1.5:_HAD__Beta-PGM__Phosphata"/>
    <property type="match status" value="1"/>
</dbReference>
<keyword evidence="2" id="KW-1185">Reference proteome</keyword>
<dbReference type="Pfam" id="PF00702">
    <property type="entry name" value="Hydrolase"/>
    <property type="match status" value="1"/>
</dbReference>
<dbReference type="PANTHER" id="PTHR43611:SF3">
    <property type="entry name" value="FLAVIN MONONUCLEOTIDE HYDROLASE 1, CHLOROPLATIC"/>
    <property type="match status" value="1"/>
</dbReference>
<accession>A0A5C4SHM1</accession>
<organism evidence="1 2">
    <name type="scientific">Allotamlana fucoidanivorans</name>
    <dbReference type="NCBI Taxonomy" id="2583814"/>
    <lineage>
        <taxon>Bacteria</taxon>
        <taxon>Pseudomonadati</taxon>
        <taxon>Bacteroidota</taxon>
        <taxon>Flavobacteriia</taxon>
        <taxon>Flavobacteriales</taxon>
        <taxon>Flavobacteriaceae</taxon>
        <taxon>Allotamlana</taxon>
    </lineage>
</organism>
<dbReference type="SUPFAM" id="SSF56784">
    <property type="entry name" value="HAD-like"/>
    <property type="match status" value="1"/>
</dbReference>
<dbReference type="InterPro" id="IPR006439">
    <property type="entry name" value="HAD-SF_hydro_IA"/>
</dbReference>
<evidence type="ECO:0000313" key="2">
    <source>
        <dbReference type="Proteomes" id="UP000308713"/>
    </source>
</evidence>
<dbReference type="Gene3D" id="3.40.50.1000">
    <property type="entry name" value="HAD superfamily/HAD-like"/>
    <property type="match status" value="1"/>
</dbReference>
<dbReference type="OrthoDB" id="9797415at2"/>
<comment type="caution">
    <text evidence="1">The sequence shown here is derived from an EMBL/GenBank/DDBJ whole genome shotgun (WGS) entry which is preliminary data.</text>
</comment>
<gene>
    <name evidence="1" type="ORF">FGF67_12175</name>
</gene>